<evidence type="ECO:0000313" key="4">
    <source>
        <dbReference type="Proteomes" id="UP001551584"/>
    </source>
</evidence>
<dbReference type="EMBL" id="JBEZNA010000023">
    <property type="protein sequence ID" value="MEU9578138.1"/>
    <property type="molecule type" value="Genomic_DNA"/>
</dbReference>
<feature type="region of interest" description="Disordered" evidence="1">
    <location>
        <begin position="271"/>
        <end position="294"/>
    </location>
</feature>
<dbReference type="PROSITE" id="PS51387">
    <property type="entry name" value="FAD_PCMH"/>
    <property type="match status" value="1"/>
</dbReference>
<dbReference type="Gene3D" id="3.30.465.10">
    <property type="match status" value="1"/>
</dbReference>
<protein>
    <submittedName>
        <fullName evidence="3">FAD binding domain-containing protein</fullName>
    </submittedName>
</protein>
<evidence type="ECO:0000313" key="3">
    <source>
        <dbReference type="EMBL" id="MEU9578138.1"/>
    </source>
</evidence>
<dbReference type="RefSeq" id="WP_359271842.1">
    <property type="nucleotide sequence ID" value="NZ_JBEZNA010000023.1"/>
</dbReference>
<dbReference type="Proteomes" id="UP001551584">
    <property type="component" value="Unassembled WGS sequence"/>
</dbReference>
<comment type="caution">
    <text evidence="3">The sequence shown here is derived from an EMBL/GenBank/DDBJ whole genome shotgun (WGS) entry which is preliminary data.</text>
</comment>
<accession>A0ABV3EPN4</accession>
<sequence length="294" mass="30865">MDLTSVREVVDARTAGGWRPGDAWLAGGTGLFAEPRPGLLRLRDLAGLGWPPLTAGRDGLTVAATCTVAELLAFAEDPGGPWPRGRAFVARCCRAFSSSHKIWNTATVGGNICLALPAGPMITMAVALDGRCRLVTPDGAERTASAEELVCGNGRTRLAAGELLRDVTLPAAALERRTVLRRVGLQPRGRSAALVTATAEEAAVRAVTAFTVTAATVRPVTVRFPAPPTAAVLRRALEEALPPGLMLDDVHGHPVWRRHLSLHLAEEARRRLAGETGPDGGRTRAADPDPAGEG</sequence>
<dbReference type="InterPro" id="IPR002346">
    <property type="entry name" value="Mopterin_DH_FAD-bd"/>
</dbReference>
<keyword evidence="4" id="KW-1185">Reference proteome</keyword>
<gene>
    <name evidence="3" type="ORF">AB0D95_12855</name>
</gene>
<proteinExistence type="predicted"/>
<reference evidence="3 4" key="1">
    <citation type="submission" date="2024-06" db="EMBL/GenBank/DDBJ databases">
        <title>The Natural Products Discovery Center: Release of the First 8490 Sequenced Strains for Exploring Actinobacteria Biosynthetic Diversity.</title>
        <authorList>
            <person name="Kalkreuter E."/>
            <person name="Kautsar S.A."/>
            <person name="Yang D."/>
            <person name="Bader C.D."/>
            <person name="Teijaro C.N."/>
            <person name="Fluegel L."/>
            <person name="Davis C.M."/>
            <person name="Simpson J.R."/>
            <person name="Lauterbach L."/>
            <person name="Steele A.D."/>
            <person name="Gui C."/>
            <person name="Meng S."/>
            <person name="Li G."/>
            <person name="Viehrig K."/>
            <person name="Ye F."/>
            <person name="Su P."/>
            <person name="Kiefer A.F."/>
            <person name="Nichols A."/>
            <person name="Cepeda A.J."/>
            <person name="Yan W."/>
            <person name="Fan B."/>
            <person name="Jiang Y."/>
            <person name="Adhikari A."/>
            <person name="Zheng C.-J."/>
            <person name="Schuster L."/>
            <person name="Cowan T.M."/>
            <person name="Smanski M.J."/>
            <person name="Chevrette M.G."/>
            <person name="De Carvalho L.P.S."/>
            <person name="Shen B."/>
        </authorList>
    </citation>
    <scope>NUCLEOTIDE SEQUENCE [LARGE SCALE GENOMIC DNA]</scope>
    <source>
        <strain evidence="3 4">NPDC048117</strain>
    </source>
</reference>
<dbReference type="InterPro" id="IPR051312">
    <property type="entry name" value="Diverse_Substr_Oxidored"/>
</dbReference>
<dbReference type="SUPFAM" id="SSF56176">
    <property type="entry name" value="FAD-binding/transporter-associated domain-like"/>
    <property type="match status" value="1"/>
</dbReference>
<evidence type="ECO:0000259" key="2">
    <source>
        <dbReference type="PROSITE" id="PS51387"/>
    </source>
</evidence>
<dbReference type="InterPro" id="IPR016169">
    <property type="entry name" value="FAD-bd_PCMH_sub2"/>
</dbReference>
<dbReference type="InterPro" id="IPR036318">
    <property type="entry name" value="FAD-bd_PCMH-like_sf"/>
</dbReference>
<dbReference type="PANTHER" id="PTHR42659:SF9">
    <property type="entry name" value="XANTHINE DEHYDROGENASE FAD-BINDING SUBUNIT XDHB-RELATED"/>
    <property type="match status" value="1"/>
</dbReference>
<name>A0ABV3EPN4_9ACTN</name>
<feature type="domain" description="FAD-binding PCMH-type" evidence="2">
    <location>
        <begin position="1"/>
        <end position="174"/>
    </location>
</feature>
<dbReference type="InterPro" id="IPR016166">
    <property type="entry name" value="FAD-bd_PCMH"/>
</dbReference>
<dbReference type="PANTHER" id="PTHR42659">
    <property type="entry name" value="XANTHINE DEHYDROGENASE SUBUNIT C-RELATED"/>
    <property type="match status" value="1"/>
</dbReference>
<dbReference type="Pfam" id="PF00941">
    <property type="entry name" value="FAD_binding_5"/>
    <property type="match status" value="1"/>
</dbReference>
<evidence type="ECO:0000256" key="1">
    <source>
        <dbReference type="SAM" id="MobiDB-lite"/>
    </source>
</evidence>
<organism evidence="3 4">
    <name type="scientific">Streptomyces chilikensis</name>
    <dbReference type="NCBI Taxonomy" id="1194079"/>
    <lineage>
        <taxon>Bacteria</taxon>
        <taxon>Bacillati</taxon>
        <taxon>Actinomycetota</taxon>
        <taxon>Actinomycetes</taxon>
        <taxon>Kitasatosporales</taxon>
        <taxon>Streptomycetaceae</taxon>
        <taxon>Streptomyces</taxon>
    </lineage>
</organism>